<sequence>MNRNSKWKWTSAVVAFGVLGFLVGSPLAPLLADEDRRSQPLEQEEQPQPPPEMDQRSRGQQSPSPSLSPRRPMDESSYQRRQERARSSDGQVGDNRFNNELFNGERINNERFNGDRFQTDSFRDEDGGRDGRSDKVRRNQGRPSLGPHAEHRPQEHRPQELRPQELRPQELRPIDPSRRDQPRDPQRWGEHTHVEPSRAPDFETDSIGRQHRELELRIETIELEMNARKLQLAMMELENQPVVASLDAMDFAVEHLSPSDAIEVLTSSLQDIDEPAVRNVARRRLIEMHLKLDQREPAMDLLRTIITAK</sequence>
<protein>
    <submittedName>
        <fullName evidence="2">Uncharacterized protein</fullName>
    </submittedName>
</protein>
<comment type="caution">
    <text evidence="2">The sequence shown here is derived from an EMBL/GenBank/DDBJ whole genome shotgun (WGS) entry which is preliminary data.</text>
</comment>
<organism evidence="2 3">
    <name type="scientific">Rubripirellula amarantea</name>
    <dbReference type="NCBI Taxonomy" id="2527999"/>
    <lineage>
        <taxon>Bacteria</taxon>
        <taxon>Pseudomonadati</taxon>
        <taxon>Planctomycetota</taxon>
        <taxon>Planctomycetia</taxon>
        <taxon>Pirellulales</taxon>
        <taxon>Pirellulaceae</taxon>
        <taxon>Rubripirellula</taxon>
    </lineage>
</organism>
<accession>A0A5C5WFN1</accession>
<gene>
    <name evidence="2" type="ORF">Pla22_46570</name>
</gene>
<name>A0A5C5WFN1_9BACT</name>
<feature type="compositionally biased region" description="Basic and acidic residues" evidence="1">
    <location>
        <begin position="71"/>
        <end position="87"/>
    </location>
</feature>
<dbReference type="EMBL" id="SJPI01000003">
    <property type="protein sequence ID" value="TWT49460.1"/>
    <property type="molecule type" value="Genomic_DNA"/>
</dbReference>
<feature type="compositionally biased region" description="Basic and acidic residues" evidence="1">
    <location>
        <begin position="107"/>
        <end position="137"/>
    </location>
</feature>
<reference evidence="2 3" key="1">
    <citation type="submission" date="2019-02" db="EMBL/GenBank/DDBJ databases">
        <title>Deep-cultivation of Planctomycetes and their phenomic and genomic characterization uncovers novel biology.</title>
        <authorList>
            <person name="Wiegand S."/>
            <person name="Jogler M."/>
            <person name="Boedeker C."/>
            <person name="Pinto D."/>
            <person name="Vollmers J."/>
            <person name="Rivas-Marin E."/>
            <person name="Kohn T."/>
            <person name="Peeters S.H."/>
            <person name="Heuer A."/>
            <person name="Rast P."/>
            <person name="Oberbeckmann S."/>
            <person name="Bunk B."/>
            <person name="Jeske O."/>
            <person name="Meyerdierks A."/>
            <person name="Storesund J.E."/>
            <person name="Kallscheuer N."/>
            <person name="Luecker S."/>
            <person name="Lage O.M."/>
            <person name="Pohl T."/>
            <person name="Merkel B.J."/>
            <person name="Hornburger P."/>
            <person name="Mueller R.-W."/>
            <person name="Bruemmer F."/>
            <person name="Labrenz M."/>
            <person name="Spormann A.M."/>
            <person name="Op Den Camp H."/>
            <person name="Overmann J."/>
            <person name="Amann R."/>
            <person name="Jetten M.S.M."/>
            <person name="Mascher T."/>
            <person name="Medema M.H."/>
            <person name="Devos D.P."/>
            <person name="Kaster A.-K."/>
            <person name="Ovreas L."/>
            <person name="Rohde M."/>
            <person name="Galperin M.Y."/>
            <person name="Jogler C."/>
        </authorList>
    </citation>
    <scope>NUCLEOTIDE SEQUENCE [LARGE SCALE GENOMIC DNA]</scope>
    <source>
        <strain evidence="2 3">Pla22</strain>
    </source>
</reference>
<proteinExistence type="predicted"/>
<evidence type="ECO:0000256" key="1">
    <source>
        <dbReference type="SAM" id="MobiDB-lite"/>
    </source>
</evidence>
<evidence type="ECO:0000313" key="2">
    <source>
        <dbReference type="EMBL" id="TWT49460.1"/>
    </source>
</evidence>
<feature type="compositionally biased region" description="Basic and acidic residues" evidence="1">
    <location>
        <begin position="148"/>
        <end position="204"/>
    </location>
</feature>
<dbReference type="Proteomes" id="UP000316598">
    <property type="component" value="Unassembled WGS sequence"/>
</dbReference>
<feature type="compositionally biased region" description="Low complexity" evidence="1">
    <location>
        <begin position="58"/>
        <end position="70"/>
    </location>
</feature>
<feature type="region of interest" description="Disordered" evidence="1">
    <location>
        <begin position="33"/>
        <end position="204"/>
    </location>
</feature>
<dbReference type="AlphaFoldDB" id="A0A5C5WFN1"/>
<evidence type="ECO:0000313" key="3">
    <source>
        <dbReference type="Proteomes" id="UP000316598"/>
    </source>
</evidence>
<dbReference type="RefSeq" id="WP_146516961.1">
    <property type="nucleotide sequence ID" value="NZ_SJPI01000003.1"/>
</dbReference>
<keyword evidence="3" id="KW-1185">Reference proteome</keyword>